<comment type="caution">
    <text evidence="2">The sequence shown here is derived from an EMBL/GenBank/DDBJ whole genome shotgun (WGS) entry which is preliminary data.</text>
</comment>
<protein>
    <submittedName>
        <fullName evidence="2">Uncharacterized protein</fullName>
    </submittedName>
</protein>
<dbReference type="Proteomes" id="UP000475862">
    <property type="component" value="Unassembled WGS sequence"/>
</dbReference>
<keyword evidence="1" id="KW-0175">Coiled coil</keyword>
<accession>A0A6G0TRR6</accession>
<keyword evidence="3" id="KW-1185">Reference proteome</keyword>
<evidence type="ECO:0000313" key="3">
    <source>
        <dbReference type="Proteomes" id="UP000475862"/>
    </source>
</evidence>
<feature type="non-terminal residue" evidence="2">
    <location>
        <position position="845"/>
    </location>
</feature>
<evidence type="ECO:0000256" key="1">
    <source>
        <dbReference type="SAM" id="Coils"/>
    </source>
</evidence>
<sequence>MDPQLTKQLIRRRLILENSLEDSINYENKINNIEVSSILLTDNIPSNNIKHNFLEKIKKFESFGDNQIKKTHQNIVDKSRNNIEIVNKFNNLNNDIVSKRIQITKKLEFDNTEDLYNNNNNNKDNLNEKIKQFETSFLKNNKILKLNTKNVKEHLQTSNELTKTLKKKRCSKSDYNNWEIDKNWVFYTDYSSVNNKKIMDNWDNLTCGTSISFTSNNDTNPIGSIKTGNTHNLNALGSECSDADDKVKLNNSQLLSVDGWENYQKELIQLCFEFWEVNETQDNVNINLQSDSTNELLIPSSLFADNCHKNIIEFESKSTAENNIIISDKLQNKECVEINDNSLKSKYEHNLDIQGFSKAMNNNIDAKTNENNLKIIENRVNKRTKKKLKTFSFYKNTSKQVKASKKVQPLTFDNYTSCTLEDLRKYKEWLDSVDKVNTFNPDVDNNDDNIKENNYFDKVYCDKTNNCNTYSLDFEAKEMEQKVRKLIKSLNEKDKLFSSIGINEQSTKFGSSNKFKYFFKNAFRGTQNELDTDILDDYTQFINHKLYTWQSLLNCLEDIRQRKSSTIKICNPLEDTIKYKFSEINFHDFKMTDNYDDNNSKFVNMNDNFSEMGKLKKNKFFKLLNKTKSTMDMRTLVKRTREQNSTDSIRVNNYQCTSNQIINDKMPKMEFDILDVVKNRKSPGEIRRSLSDTDLQFITSDYNKKSKQIGNNITKISGKKLICIETSMTNKERNRCWDGVTKELWEEQQETFQTAVARLEYVGSTFKEQCRLDGLKTLCKVDVLAGFGYSAEAVDLFVSTLPLSKNPDLMIRKAEAAYDWKFFCHLSMWHYRRKFKLMEIFIKFL</sequence>
<evidence type="ECO:0000313" key="2">
    <source>
        <dbReference type="EMBL" id="KAE9537624.1"/>
    </source>
</evidence>
<gene>
    <name evidence="2" type="ORF">AGLY_006647</name>
</gene>
<organism evidence="2 3">
    <name type="scientific">Aphis glycines</name>
    <name type="common">Soybean aphid</name>
    <dbReference type="NCBI Taxonomy" id="307491"/>
    <lineage>
        <taxon>Eukaryota</taxon>
        <taxon>Metazoa</taxon>
        <taxon>Ecdysozoa</taxon>
        <taxon>Arthropoda</taxon>
        <taxon>Hexapoda</taxon>
        <taxon>Insecta</taxon>
        <taxon>Pterygota</taxon>
        <taxon>Neoptera</taxon>
        <taxon>Paraneoptera</taxon>
        <taxon>Hemiptera</taxon>
        <taxon>Sternorrhyncha</taxon>
        <taxon>Aphidomorpha</taxon>
        <taxon>Aphidoidea</taxon>
        <taxon>Aphididae</taxon>
        <taxon>Aphidini</taxon>
        <taxon>Aphis</taxon>
        <taxon>Aphis</taxon>
    </lineage>
</organism>
<feature type="coiled-coil region" evidence="1">
    <location>
        <begin position="109"/>
        <end position="136"/>
    </location>
</feature>
<dbReference type="OrthoDB" id="6621263at2759"/>
<dbReference type="EMBL" id="VYZN01000018">
    <property type="protein sequence ID" value="KAE9537624.1"/>
    <property type="molecule type" value="Genomic_DNA"/>
</dbReference>
<proteinExistence type="predicted"/>
<name>A0A6G0TRR6_APHGL</name>
<reference evidence="2 3" key="1">
    <citation type="submission" date="2019-08" db="EMBL/GenBank/DDBJ databases">
        <title>The genome of the soybean aphid Biotype 1, its phylome, world population structure and adaptation to the North American continent.</title>
        <authorList>
            <person name="Giordano R."/>
            <person name="Donthu R.K."/>
            <person name="Hernandez A.G."/>
            <person name="Wright C.L."/>
            <person name="Zimin A.V."/>
        </authorList>
    </citation>
    <scope>NUCLEOTIDE SEQUENCE [LARGE SCALE GENOMIC DNA]</scope>
    <source>
        <tissue evidence="2">Whole aphids</tissue>
    </source>
</reference>
<dbReference type="AlphaFoldDB" id="A0A6G0TRR6"/>